<sequence>MPPEAIADHLDSHRAWLIGHTKAGRIIASGPMNPATGGIVLASCADKGEPDAMLHADSVYDKLVDRDTGVQSRLRADLFPVRWAPEAKGVPVASE</sequence>
<dbReference type="InterPro" id="IPR011008">
    <property type="entry name" value="Dimeric_a/b-barrel"/>
</dbReference>
<feature type="domain" description="YCII-related" evidence="2">
    <location>
        <begin position="6"/>
        <end position="60"/>
    </location>
</feature>
<gene>
    <name evidence="3" type="ORF">EFD55_18555</name>
</gene>
<proteinExistence type="inferred from homology"/>
<dbReference type="InterPro" id="IPR005545">
    <property type="entry name" value="YCII"/>
</dbReference>
<comment type="caution">
    <text evidence="3">The sequence shown here is derived from an EMBL/GenBank/DDBJ whole genome shotgun (WGS) entry which is preliminary data.</text>
</comment>
<dbReference type="Pfam" id="PF03795">
    <property type="entry name" value="YCII"/>
    <property type="match status" value="1"/>
</dbReference>
<comment type="similarity">
    <text evidence="1">Belongs to the YciI family.</text>
</comment>
<dbReference type="OrthoDB" id="9814407at2"/>
<protein>
    <recommendedName>
        <fullName evidence="2">YCII-related domain-containing protein</fullName>
    </recommendedName>
</protein>
<evidence type="ECO:0000259" key="2">
    <source>
        <dbReference type="Pfam" id="PF03795"/>
    </source>
</evidence>
<evidence type="ECO:0000313" key="3">
    <source>
        <dbReference type="EMBL" id="RSB75819.1"/>
    </source>
</evidence>
<reference evidence="3 4" key="1">
    <citation type="submission" date="2018-11" db="EMBL/GenBank/DDBJ databases">
        <authorList>
            <person name="Huo Y."/>
        </authorList>
    </citation>
    <scope>NUCLEOTIDE SEQUENCE [LARGE SCALE GENOMIC DNA]</scope>
    <source>
        <strain evidence="3 4">DSM 30132</strain>
    </source>
</reference>
<name>A0A3R9BX79_9HYPH</name>
<dbReference type="EMBL" id="RJJT01000012">
    <property type="protein sequence ID" value="RSB75819.1"/>
    <property type="molecule type" value="Genomic_DNA"/>
</dbReference>
<dbReference type="Proteomes" id="UP000277279">
    <property type="component" value="Unassembled WGS sequence"/>
</dbReference>
<organism evidence="3 4">
    <name type="scientific">Rhizobium pisi</name>
    <dbReference type="NCBI Taxonomy" id="574561"/>
    <lineage>
        <taxon>Bacteria</taxon>
        <taxon>Pseudomonadati</taxon>
        <taxon>Pseudomonadota</taxon>
        <taxon>Alphaproteobacteria</taxon>
        <taxon>Hyphomicrobiales</taxon>
        <taxon>Rhizobiaceae</taxon>
        <taxon>Rhizobium/Agrobacterium group</taxon>
        <taxon>Rhizobium</taxon>
    </lineage>
</organism>
<evidence type="ECO:0000256" key="1">
    <source>
        <dbReference type="ARBA" id="ARBA00007689"/>
    </source>
</evidence>
<dbReference type="SUPFAM" id="SSF54909">
    <property type="entry name" value="Dimeric alpha+beta barrel"/>
    <property type="match status" value="1"/>
</dbReference>
<evidence type="ECO:0000313" key="4">
    <source>
        <dbReference type="Proteomes" id="UP000277279"/>
    </source>
</evidence>
<dbReference type="AlphaFoldDB" id="A0A3R9BX79"/>
<accession>A0A3R9BX79</accession>